<evidence type="ECO:0000313" key="2">
    <source>
        <dbReference type="EMBL" id="ONM21830.1"/>
    </source>
</evidence>
<gene>
    <name evidence="2" type="ORF">ZEAMMB73_Zm00001d005758</name>
</gene>
<dbReference type="EMBL" id="CM007648">
    <property type="protein sequence ID" value="ONM21830.1"/>
    <property type="molecule type" value="Genomic_DNA"/>
</dbReference>
<sequence length="365" mass="40565">MVSSLLDMLNENNSLVKAFRCARERLEREGDQKITLRLLGCNTRHDVQYNLPSNGEIATIIVGDYTTGEYTYDVLVHDREYFGDDDVGSSKRKYVAMLEFMGDVLIPELQRGNTSVTICARVSRLWDLCDPQDEAKLLHCDMVLLDEEMPLELSLPSRPWRRTDPEGNIQPALRGLFPYAVSDGLCLSGGSPYKWYINPDVPEASALMASATKAHSPIKWNEVLSLNQPMSHVPEEQKIAYIRDLHPFENKDREFLVTVTVKKIGDRWWYNACKKCTRTAVAHGDSYKCSDQVCANIGTPNQSSTVVPGATPAITKELTSTPRKRTRSSPAKTVTKRLFTDVDGGIAGSKDAADSATAPSSTKDA</sequence>
<dbReference type="Gene3D" id="2.40.50.140">
    <property type="entry name" value="Nucleic acid-binding proteins"/>
    <property type="match status" value="1"/>
</dbReference>
<dbReference type="PANTHER" id="PTHR47165:SF3">
    <property type="entry name" value="RETROTRANSPOSON-LIKE PROTEIN"/>
    <property type="match status" value="1"/>
</dbReference>
<dbReference type="AlphaFoldDB" id="A0A1D6EPY0"/>
<evidence type="ECO:0008006" key="3">
    <source>
        <dbReference type="Google" id="ProtNLM"/>
    </source>
</evidence>
<dbReference type="ExpressionAtlas" id="A0A1D6EPY0">
    <property type="expression patterns" value="differential"/>
</dbReference>
<proteinExistence type="predicted"/>
<evidence type="ECO:0000256" key="1">
    <source>
        <dbReference type="SAM" id="MobiDB-lite"/>
    </source>
</evidence>
<dbReference type="InterPro" id="IPR012340">
    <property type="entry name" value="NA-bd_OB-fold"/>
</dbReference>
<name>A0A1D6EPY0_MAIZE</name>
<feature type="compositionally biased region" description="Low complexity" evidence="1">
    <location>
        <begin position="354"/>
        <end position="365"/>
    </location>
</feature>
<accession>A0A1D6EPY0</accession>
<organism evidence="2">
    <name type="scientific">Zea mays</name>
    <name type="common">Maize</name>
    <dbReference type="NCBI Taxonomy" id="4577"/>
    <lineage>
        <taxon>Eukaryota</taxon>
        <taxon>Viridiplantae</taxon>
        <taxon>Streptophyta</taxon>
        <taxon>Embryophyta</taxon>
        <taxon>Tracheophyta</taxon>
        <taxon>Spermatophyta</taxon>
        <taxon>Magnoliopsida</taxon>
        <taxon>Liliopsida</taxon>
        <taxon>Poales</taxon>
        <taxon>Poaceae</taxon>
        <taxon>PACMAD clade</taxon>
        <taxon>Panicoideae</taxon>
        <taxon>Andropogonodae</taxon>
        <taxon>Andropogoneae</taxon>
        <taxon>Tripsacinae</taxon>
        <taxon>Zea</taxon>
    </lineage>
</organism>
<feature type="region of interest" description="Disordered" evidence="1">
    <location>
        <begin position="343"/>
        <end position="365"/>
    </location>
</feature>
<dbReference type="EMBL" id="CM007648">
    <property type="protein sequence ID" value="ONM21821.1"/>
    <property type="molecule type" value="Genomic_DNA"/>
</dbReference>
<reference evidence="2" key="1">
    <citation type="submission" date="2015-12" db="EMBL/GenBank/DDBJ databases">
        <title>Update maize B73 reference genome by single molecule sequencing technologies.</title>
        <authorList>
            <consortium name="Maize Genome Sequencing Project"/>
            <person name="Ware D."/>
        </authorList>
    </citation>
    <scope>NUCLEOTIDE SEQUENCE [LARGE SCALE GENOMIC DNA]</scope>
    <source>
        <tissue evidence="2">Seedling</tissue>
    </source>
</reference>
<dbReference type="PANTHER" id="PTHR47165">
    <property type="entry name" value="OS03G0429900 PROTEIN"/>
    <property type="match status" value="1"/>
</dbReference>
<protein>
    <recommendedName>
        <fullName evidence="3">Replication protein</fullName>
    </recommendedName>
</protein>